<comment type="caution">
    <text evidence="2">The sequence shown here is derived from an EMBL/GenBank/DDBJ whole genome shotgun (WGS) entry which is preliminary data.</text>
</comment>
<evidence type="ECO:0000313" key="3">
    <source>
        <dbReference type="Proteomes" id="UP000255283"/>
    </source>
</evidence>
<feature type="chain" id="PRO_5042966860" description="DUF4251 domain-containing protein" evidence="1">
    <location>
        <begin position="24"/>
        <end position="164"/>
    </location>
</feature>
<dbReference type="Gene3D" id="2.40.128.410">
    <property type="match status" value="1"/>
</dbReference>
<dbReference type="AlphaFoldDB" id="A0AAQ1UJT9"/>
<evidence type="ECO:0000256" key="1">
    <source>
        <dbReference type="SAM" id="SignalP"/>
    </source>
</evidence>
<keyword evidence="1" id="KW-0732">Signal</keyword>
<dbReference type="RefSeq" id="WP_115154077.1">
    <property type="nucleotide sequence ID" value="NZ_DBFWLE010000027.1"/>
</dbReference>
<dbReference type="InterPro" id="IPR025347">
    <property type="entry name" value="DUF4251"/>
</dbReference>
<proteinExistence type="predicted"/>
<dbReference type="Pfam" id="PF14059">
    <property type="entry name" value="DUF4251"/>
    <property type="match status" value="1"/>
</dbReference>
<feature type="signal peptide" evidence="1">
    <location>
        <begin position="1"/>
        <end position="23"/>
    </location>
</feature>
<accession>A0AAQ1UJT9</accession>
<name>A0AAQ1UJT9_9BACT</name>
<dbReference type="EMBL" id="UGTJ01000001">
    <property type="protein sequence ID" value="SUB80841.1"/>
    <property type="molecule type" value="Genomic_DNA"/>
</dbReference>
<evidence type="ECO:0000313" key="2">
    <source>
        <dbReference type="EMBL" id="SUB80841.1"/>
    </source>
</evidence>
<dbReference type="PROSITE" id="PS51257">
    <property type="entry name" value="PROKAR_LIPOPROTEIN"/>
    <property type="match status" value="1"/>
</dbReference>
<sequence length="164" mass="18442">MKKLFLLMIAVAGLAACTVSWQTAEGRAAKAAHVAQRVGEKLDSMRFRVDVNYIYPQRGAARAVDFGYGIRLSGDTLYSRLPYFGRAYHVPYGGGKALDFTAPVGDRQVRRLKNGLTRVELRVTNDEDRYLYVIDVFDNGRVMLDVTAQEREQVQFAGEMVLDE</sequence>
<protein>
    <recommendedName>
        <fullName evidence="4">DUF4251 domain-containing protein</fullName>
    </recommendedName>
</protein>
<evidence type="ECO:0008006" key="4">
    <source>
        <dbReference type="Google" id="ProtNLM"/>
    </source>
</evidence>
<organism evidence="2 3">
    <name type="scientific">Segatella buccae</name>
    <dbReference type="NCBI Taxonomy" id="28126"/>
    <lineage>
        <taxon>Bacteria</taxon>
        <taxon>Pseudomonadati</taxon>
        <taxon>Bacteroidota</taxon>
        <taxon>Bacteroidia</taxon>
        <taxon>Bacteroidales</taxon>
        <taxon>Prevotellaceae</taxon>
        <taxon>Segatella</taxon>
    </lineage>
</organism>
<gene>
    <name evidence="2" type="ORF">NCTC13063_02142</name>
</gene>
<dbReference type="Proteomes" id="UP000255283">
    <property type="component" value="Unassembled WGS sequence"/>
</dbReference>
<reference evidence="2 3" key="1">
    <citation type="submission" date="2018-06" db="EMBL/GenBank/DDBJ databases">
        <authorList>
            <consortium name="Pathogen Informatics"/>
            <person name="Doyle S."/>
        </authorList>
    </citation>
    <scope>NUCLEOTIDE SEQUENCE [LARGE SCALE GENOMIC DNA]</scope>
    <source>
        <strain evidence="2 3">NCTC13063</strain>
    </source>
</reference>